<keyword evidence="3" id="KW-0805">Transcription regulation</keyword>
<dbReference type="GO" id="GO:0003700">
    <property type="term" value="F:DNA-binding transcription factor activity"/>
    <property type="evidence" value="ECO:0007669"/>
    <property type="project" value="InterPro"/>
</dbReference>
<dbReference type="EMBL" id="JACXVP010000012">
    <property type="protein sequence ID" value="KAG5571830.1"/>
    <property type="molecule type" value="Genomic_DNA"/>
</dbReference>
<dbReference type="InterPro" id="IPR016177">
    <property type="entry name" value="DNA-bd_dom_sf"/>
</dbReference>
<evidence type="ECO:0000259" key="7">
    <source>
        <dbReference type="PROSITE" id="PS51032"/>
    </source>
</evidence>
<dbReference type="PRINTS" id="PR00367">
    <property type="entry name" value="ETHRSPELEMNT"/>
</dbReference>
<evidence type="ECO:0000256" key="6">
    <source>
        <dbReference type="ARBA" id="ARBA00023242"/>
    </source>
</evidence>
<feature type="domain" description="AP2/ERF" evidence="7">
    <location>
        <begin position="29"/>
        <end position="86"/>
    </location>
</feature>
<evidence type="ECO:0000256" key="3">
    <source>
        <dbReference type="ARBA" id="ARBA00023015"/>
    </source>
</evidence>
<evidence type="ECO:0000313" key="8">
    <source>
        <dbReference type="EMBL" id="KAG5571830.1"/>
    </source>
</evidence>
<evidence type="ECO:0000256" key="2">
    <source>
        <dbReference type="ARBA" id="ARBA00022745"/>
    </source>
</evidence>
<evidence type="ECO:0000256" key="5">
    <source>
        <dbReference type="ARBA" id="ARBA00023163"/>
    </source>
</evidence>
<sequence>MSPKEKHMAVAKTTKMVLKGDRGVEKNVQYRAVQKRDLGRYSAQIKHLWTKIRVWLGKFDTAVEAAKAYDAVAIKFRGMKVKTNFPFPTPPVNLPPRQSSSIESVNRMLAVELPLPLDLSFGRSYSSSSIGISTNGIDNFMFENSKFRLSSTASGFLPLNQWCCKEKAVFIQGGGCCGTIVPIIGASYVIDFMGSGNCKHIDIDLNYPSAPEDM</sequence>
<dbReference type="GO" id="GO:0009873">
    <property type="term" value="P:ethylene-activated signaling pathway"/>
    <property type="evidence" value="ECO:0007669"/>
    <property type="project" value="UniProtKB-KW"/>
</dbReference>
<keyword evidence="4" id="KW-0238">DNA-binding</keyword>
<dbReference type="AlphaFoldDB" id="A0A9J5WA38"/>
<comment type="caution">
    <text evidence="8">The sequence shown here is derived from an EMBL/GenBank/DDBJ whole genome shotgun (WGS) entry which is preliminary data.</text>
</comment>
<evidence type="ECO:0000256" key="4">
    <source>
        <dbReference type="ARBA" id="ARBA00023125"/>
    </source>
</evidence>
<proteinExistence type="predicted"/>
<dbReference type="CDD" id="cd00018">
    <property type="entry name" value="AP2"/>
    <property type="match status" value="1"/>
</dbReference>
<dbReference type="Gene3D" id="3.30.730.10">
    <property type="entry name" value="AP2/ERF domain"/>
    <property type="match status" value="1"/>
</dbReference>
<dbReference type="SUPFAM" id="SSF54171">
    <property type="entry name" value="DNA-binding domain"/>
    <property type="match status" value="1"/>
</dbReference>
<evidence type="ECO:0000256" key="1">
    <source>
        <dbReference type="ARBA" id="ARBA00004123"/>
    </source>
</evidence>
<gene>
    <name evidence="8" type="ORF">H5410_061596</name>
</gene>
<dbReference type="InterPro" id="IPR001471">
    <property type="entry name" value="AP2/ERF_dom"/>
</dbReference>
<keyword evidence="5" id="KW-0804">Transcription</keyword>
<dbReference type="PANTHER" id="PTHR31677:SF212">
    <property type="entry name" value="ETHYLENE-RESPONSIVE TRANSCRIPTION FACTOR 8"/>
    <property type="match status" value="1"/>
</dbReference>
<comment type="subcellular location">
    <subcellularLocation>
        <location evidence="1">Nucleus</location>
    </subcellularLocation>
</comment>
<dbReference type="Proteomes" id="UP000824120">
    <property type="component" value="Chromosome 12"/>
</dbReference>
<reference evidence="8 9" key="1">
    <citation type="submission" date="2020-09" db="EMBL/GenBank/DDBJ databases">
        <title>De no assembly of potato wild relative species, Solanum commersonii.</title>
        <authorList>
            <person name="Cho K."/>
        </authorList>
    </citation>
    <scope>NUCLEOTIDE SEQUENCE [LARGE SCALE GENOMIC DNA]</scope>
    <source>
        <strain evidence="8">LZ3.2</strain>
        <tissue evidence="8">Leaf</tissue>
    </source>
</reference>
<dbReference type="OrthoDB" id="1931494at2759"/>
<dbReference type="PANTHER" id="PTHR31677">
    <property type="entry name" value="AP2 DOMAIN CLASS TRANSCRIPTION FACTOR"/>
    <property type="match status" value="1"/>
</dbReference>
<keyword evidence="6" id="KW-0539">Nucleus</keyword>
<dbReference type="PROSITE" id="PS51032">
    <property type="entry name" value="AP2_ERF"/>
    <property type="match status" value="1"/>
</dbReference>
<dbReference type="SMART" id="SM00380">
    <property type="entry name" value="AP2"/>
    <property type="match status" value="1"/>
</dbReference>
<accession>A0A9J5WA38</accession>
<name>A0A9J5WA38_SOLCO</name>
<protein>
    <recommendedName>
        <fullName evidence="7">AP2/ERF domain-containing protein</fullName>
    </recommendedName>
</protein>
<organism evidence="8 9">
    <name type="scientific">Solanum commersonii</name>
    <name type="common">Commerson's wild potato</name>
    <name type="synonym">Commerson's nightshade</name>
    <dbReference type="NCBI Taxonomy" id="4109"/>
    <lineage>
        <taxon>Eukaryota</taxon>
        <taxon>Viridiplantae</taxon>
        <taxon>Streptophyta</taxon>
        <taxon>Embryophyta</taxon>
        <taxon>Tracheophyta</taxon>
        <taxon>Spermatophyta</taxon>
        <taxon>Magnoliopsida</taxon>
        <taxon>eudicotyledons</taxon>
        <taxon>Gunneridae</taxon>
        <taxon>Pentapetalae</taxon>
        <taxon>asterids</taxon>
        <taxon>lamiids</taxon>
        <taxon>Solanales</taxon>
        <taxon>Solanaceae</taxon>
        <taxon>Solanoideae</taxon>
        <taxon>Solaneae</taxon>
        <taxon>Solanum</taxon>
    </lineage>
</organism>
<keyword evidence="9" id="KW-1185">Reference proteome</keyword>
<keyword evidence="2" id="KW-0936">Ethylene signaling pathway</keyword>
<evidence type="ECO:0000313" key="9">
    <source>
        <dbReference type="Proteomes" id="UP000824120"/>
    </source>
</evidence>
<dbReference type="GO" id="GO:0003677">
    <property type="term" value="F:DNA binding"/>
    <property type="evidence" value="ECO:0007669"/>
    <property type="project" value="UniProtKB-KW"/>
</dbReference>
<dbReference type="GO" id="GO:0005634">
    <property type="term" value="C:nucleus"/>
    <property type="evidence" value="ECO:0007669"/>
    <property type="project" value="UniProtKB-SubCell"/>
</dbReference>
<dbReference type="InterPro" id="IPR036955">
    <property type="entry name" value="AP2/ERF_dom_sf"/>
</dbReference>